<dbReference type="RefSeq" id="WP_154326567.1">
    <property type="nucleotide sequence ID" value="NZ_CP045696.1"/>
</dbReference>
<evidence type="ECO:0000313" key="1">
    <source>
        <dbReference type="EMBL" id="MSS17182.1"/>
    </source>
</evidence>
<dbReference type="InterPro" id="IPR043769">
    <property type="entry name" value="DUF5715"/>
</dbReference>
<evidence type="ECO:0000313" key="2">
    <source>
        <dbReference type="Proteomes" id="UP000483362"/>
    </source>
</evidence>
<name>A0A6L5XEL0_9BACT</name>
<keyword evidence="2" id="KW-1185">Reference proteome</keyword>
<comment type="caution">
    <text evidence="1">The sequence shown here is derived from an EMBL/GenBank/DDBJ whole genome shotgun (WGS) entry which is preliminary data.</text>
</comment>
<reference evidence="1 2" key="1">
    <citation type="submission" date="2019-08" db="EMBL/GenBank/DDBJ databases">
        <title>In-depth cultivation of the pig gut microbiome towards novel bacterial diversity and tailored functional studies.</title>
        <authorList>
            <person name="Wylensek D."/>
            <person name="Hitch T.C.A."/>
            <person name="Clavel T."/>
        </authorList>
    </citation>
    <scope>NUCLEOTIDE SEQUENCE [LARGE SCALE GENOMIC DNA]</scope>
    <source>
        <strain evidence="1 2">Oil-RF-744-WCA-WT-10</strain>
    </source>
</reference>
<accession>A0A6L5XEL0</accession>
<dbReference type="Proteomes" id="UP000483362">
    <property type="component" value="Unassembled WGS sequence"/>
</dbReference>
<dbReference type="AlphaFoldDB" id="A0A6L5XEL0"/>
<organism evidence="1 2">
    <name type="scientific">Sodaliphilus pleomorphus</name>
    <dbReference type="NCBI Taxonomy" id="2606626"/>
    <lineage>
        <taxon>Bacteria</taxon>
        <taxon>Pseudomonadati</taxon>
        <taxon>Bacteroidota</taxon>
        <taxon>Bacteroidia</taxon>
        <taxon>Bacteroidales</taxon>
        <taxon>Muribaculaceae</taxon>
        <taxon>Sodaliphilus</taxon>
    </lineage>
</organism>
<proteinExistence type="predicted"/>
<gene>
    <name evidence="1" type="ORF">FYJ29_05320</name>
</gene>
<sequence length="212" mass="24014">MIFLAIALTLASSCTGSSRHSKGKSGDTAAKAQQEAPFYFDDYQDVQLAAAQKWGITPIASRDTDFTKIPQLEKIESCDLYTVEYLSHSVPYLTHHAKALLDTIAKAFQDSLAARHVRIEKIIVTSVTRTMDDVKRLQRVNSNAVSQSSHCYGTTFDIAHNNFYAVNKEGEELPYSEQKLILGHVLYRLRMQHKCWVLVEERQPCFHVTVNY</sequence>
<protein>
    <submittedName>
        <fullName evidence="1">Uncharacterized protein</fullName>
    </submittedName>
</protein>
<dbReference type="EMBL" id="VULT01000006">
    <property type="protein sequence ID" value="MSS17182.1"/>
    <property type="molecule type" value="Genomic_DNA"/>
</dbReference>
<dbReference type="Pfam" id="PF18979">
    <property type="entry name" value="DUF5715"/>
    <property type="match status" value="1"/>
</dbReference>